<dbReference type="InterPro" id="IPR022742">
    <property type="entry name" value="Hydrolase_4"/>
</dbReference>
<dbReference type="PANTHER" id="PTHR43265:SF1">
    <property type="entry name" value="ESTERASE ESTD"/>
    <property type="match status" value="1"/>
</dbReference>
<evidence type="ECO:0000313" key="3">
    <source>
        <dbReference type="EMBL" id="AEG18607.1"/>
    </source>
</evidence>
<dbReference type="EMBL" id="CP002772">
    <property type="protein sequence ID" value="AEG18607.1"/>
    <property type="molecule type" value="Genomic_DNA"/>
</dbReference>
<dbReference type="GO" id="GO:0052689">
    <property type="term" value="F:carboxylic ester hydrolase activity"/>
    <property type="evidence" value="ECO:0007669"/>
    <property type="project" value="TreeGrafter"/>
</dbReference>
<dbReference type="KEGG" id="mew:MSWAN_1596"/>
<dbReference type="HOGENOM" id="CLU_033707_0_0_2"/>
<accession>F6D290</accession>
<dbReference type="eggNOG" id="arCOG01661">
    <property type="taxonomic scope" value="Archaea"/>
</dbReference>
<dbReference type="STRING" id="868131.MSWAN_1596"/>
<dbReference type="InterPro" id="IPR053145">
    <property type="entry name" value="AB_hydrolase_Est10"/>
</dbReference>
<reference evidence="3 4" key="1">
    <citation type="journal article" date="2014" name="Int. J. Syst. Evol. Microbiol.">
        <title>Methanobacterium paludis sp. nov. and a novel strain of Methanobacterium lacus isolated from northern peatlands.</title>
        <authorList>
            <person name="Cadillo-Quiroz H."/>
            <person name="Brauer S.L."/>
            <person name="Goodson N."/>
            <person name="Yavitt J.B."/>
            <person name="Zinder S.H."/>
        </authorList>
    </citation>
    <scope>NUCLEOTIDE SEQUENCE [LARGE SCALE GENOMIC DNA]</scope>
    <source>
        <strain evidence="4">DSM 25820 / JCM 18151 / SWAN1</strain>
    </source>
</reference>
<protein>
    <recommendedName>
        <fullName evidence="5">Serine aminopeptidase S33 domain-containing protein</fullName>
    </recommendedName>
</protein>
<name>F6D290_METPW</name>
<dbReference type="RefSeq" id="WP_013826106.1">
    <property type="nucleotide sequence ID" value="NC_015574.1"/>
</dbReference>
<feature type="domain" description="DUF3887" evidence="2">
    <location>
        <begin position="13"/>
        <end position="102"/>
    </location>
</feature>
<dbReference type="Pfam" id="PF13026">
    <property type="entry name" value="DUF3887"/>
    <property type="match status" value="1"/>
</dbReference>
<dbReference type="InterPro" id="IPR029058">
    <property type="entry name" value="AB_hydrolase_fold"/>
</dbReference>
<proteinExistence type="predicted"/>
<dbReference type="Gene3D" id="3.40.50.1820">
    <property type="entry name" value="alpha/beta hydrolase"/>
    <property type="match status" value="1"/>
</dbReference>
<dbReference type="ESTHER" id="metsw-f6d290">
    <property type="family name" value="Bacterial_EstLip_FamX"/>
</dbReference>
<dbReference type="OrthoDB" id="203477at2157"/>
<evidence type="ECO:0000313" key="4">
    <source>
        <dbReference type="Proteomes" id="UP000009231"/>
    </source>
</evidence>
<dbReference type="GeneID" id="10669104"/>
<evidence type="ECO:0000259" key="1">
    <source>
        <dbReference type="Pfam" id="PF12146"/>
    </source>
</evidence>
<dbReference type="Pfam" id="PF12146">
    <property type="entry name" value="Hydrolase_4"/>
    <property type="match status" value="1"/>
</dbReference>
<organism evidence="3 4">
    <name type="scientific">Methanobacterium paludis (strain DSM 25820 / JCM 18151 / SWAN1)</name>
    <dbReference type="NCBI Taxonomy" id="868131"/>
    <lineage>
        <taxon>Archaea</taxon>
        <taxon>Methanobacteriati</taxon>
        <taxon>Methanobacteriota</taxon>
        <taxon>Methanomada group</taxon>
        <taxon>Methanobacteria</taxon>
        <taxon>Methanobacteriales</taxon>
        <taxon>Methanobacteriaceae</taxon>
        <taxon>Methanobacterium</taxon>
    </lineage>
</organism>
<evidence type="ECO:0008006" key="5">
    <source>
        <dbReference type="Google" id="ProtNLM"/>
    </source>
</evidence>
<dbReference type="PANTHER" id="PTHR43265">
    <property type="entry name" value="ESTERASE ESTD"/>
    <property type="match status" value="1"/>
</dbReference>
<dbReference type="InterPro" id="IPR024981">
    <property type="entry name" value="DUF3887"/>
</dbReference>
<evidence type="ECO:0000259" key="2">
    <source>
        <dbReference type="Pfam" id="PF13026"/>
    </source>
</evidence>
<dbReference type="Gene3D" id="3.10.450.590">
    <property type="match status" value="1"/>
</dbReference>
<dbReference type="AlphaFoldDB" id="F6D290"/>
<sequence>MNPLSLEDLKVLAQNFVDQFLQADFAAASSRFDDQMKVVFPEVKFQEFWQRFIGPAGNLLRLTVVRTAEMESYRVVFIRCQFERAALDVQIIFNIQGQISGLNLMPAETKYHAPDYVDTSVFHEVDVTVGEGQWALPGTLTLPLDQGPFPGVVLVQGSGPSDRDETIGPNRIFRDLAWGLASQGIAVLRYEKRTFKHAQMFTPELIAQMTVKEEVTDDALLAIQLMCQTPQIDPKQVFLLGHSLGATLAPCIAKQNSKLAGLIIMAGITRPLEDIILDQFTYLNSLAGPMTDEQKTELEALKAKIALVKDPGLSNAVPAKELPLEISADYWLDLRGYSPTETVKKLNIPVLILQGGRDYQVLPEKDFKGWKTALNSRSNAQLKLFPNLNHLFIVGDGKSTPQEYGIEGHMDEAVIYTIAQWIKENMIQLR</sequence>
<dbReference type="eggNOG" id="arCOG06529">
    <property type="taxonomic scope" value="Archaea"/>
</dbReference>
<keyword evidence="4" id="KW-1185">Reference proteome</keyword>
<feature type="domain" description="Serine aminopeptidase S33" evidence="1">
    <location>
        <begin position="173"/>
        <end position="392"/>
    </location>
</feature>
<dbReference type="SUPFAM" id="SSF53474">
    <property type="entry name" value="alpha/beta-Hydrolases"/>
    <property type="match status" value="1"/>
</dbReference>
<gene>
    <name evidence="3" type="ordered locus">MSWAN_1596</name>
</gene>
<dbReference type="Proteomes" id="UP000009231">
    <property type="component" value="Chromosome"/>
</dbReference>